<feature type="compositionally biased region" description="Polar residues" evidence="1">
    <location>
        <begin position="386"/>
        <end position="395"/>
    </location>
</feature>
<evidence type="ECO:0000313" key="3">
    <source>
        <dbReference type="Proteomes" id="UP000696280"/>
    </source>
</evidence>
<feature type="compositionally biased region" description="Polar residues" evidence="1">
    <location>
        <begin position="73"/>
        <end position="82"/>
    </location>
</feature>
<dbReference type="EMBL" id="CAJVRL010000038">
    <property type="protein sequence ID" value="CAG8950889.1"/>
    <property type="molecule type" value="Genomic_DNA"/>
</dbReference>
<feature type="compositionally biased region" description="Polar residues" evidence="1">
    <location>
        <begin position="157"/>
        <end position="172"/>
    </location>
</feature>
<protein>
    <submittedName>
        <fullName evidence="2">Uncharacterized protein</fullName>
    </submittedName>
</protein>
<accession>A0A9N9KP34</accession>
<comment type="caution">
    <text evidence="2">The sequence shown here is derived from an EMBL/GenBank/DDBJ whole genome shotgun (WGS) entry which is preliminary data.</text>
</comment>
<evidence type="ECO:0000313" key="2">
    <source>
        <dbReference type="EMBL" id="CAG8950889.1"/>
    </source>
</evidence>
<sequence length="512" mass="54810">MEKSDSRASVAESDSATSTSRQSGKRASVTDVLASHKSFSSTEGVRSPSDVSRRLNPNPSGSMAERRFPVIPTNPTEHFNNRATARMADAVSTLTRPESGGGVFASTAPRTMKSESVASSLGTDRGAGLRSGSAATVLTGDGRARLRSRGSAELLGQTATSKEPSIHQSPPETSTTTSNQYSSYPSVPPATTAAPNDPFIHASHPSSTRLTFKDPTPHTSRPSPTATTLHHLQPPPQARTTASKARPRSYLHAAGPSNTNDFPRLRTAPKTTNSSIPTAPREPPRTFNKHTNSSFPNTLTKPSTSTLTKISNFIMMEPDLPPAASIELTPLSAIIQQSHRDIQILRVLNAQKQKAALAAEEATKNEATGILGMGRSLLKTMSSMGNMRKSAQPSHGTARAGGVRKSQSTAHLLPNRDTGGEAIEMQEREPEMEVDYDKIEENLERFGDLYEAFLKSVNESGEKNEEVHLVTIGTKRGDVVRGVRQAGGIKGDKIPSREVVPVAPRVVTDCEN</sequence>
<feature type="region of interest" description="Disordered" evidence="1">
    <location>
        <begin position="94"/>
        <end position="303"/>
    </location>
</feature>
<name>A0A9N9KP34_9HELO</name>
<dbReference type="AlphaFoldDB" id="A0A9N9KP34"/>
<feature type="region of interest" description="Disordered" evidence="1">
    <location>
        <begin position="386"/>
        <end position="432"/>
    </location>
</feature>
<feature type="compositionally biased region" description="Polar residues" evidence="1">
    <location>
        <begin position="12"/>
        <end position="22"/>
    </location>
</feature>
<keyword evidence="3" id="KW-1185">Reference proteome</keyword>
<gene>
    <name evidence="2" type="ORF">HYFRA_00003106</name>
</gene>
<reference evidence="2" key="1">
    <citation type="submission" date="2021-07" db="EMBL/GenBank/DDBJ databases">
        <authorList>
            <person name="Durling M."/>
        </authorList>
    </citation>
    <scope>NUCLEOTIDE SEQUENCE</scope>
</reference>
<proteinExistence type="predicted"/>
<feature type="region of interest" description="Disordered" evidence="1">
    <location>
        <begin position="1"/>
        <end position="82"/>
    </location>
</feature>
<feature type="compositionally biased region" description="Polar residues" evidence="1">
    <location>
        <begin position="217"/>
        <end position="230"/>
    </location>
</feature>
<feature type="compositionally biased region" description="Low complexity" evidence="1">
    <location>
        <begin position="173"/>
        <end position="185"/>
    </location>
</feature>
<organism evidence="2 3">
    <name type="scientific">Hymenoscyphus fraxineus</name>
    <dbReference type="NCBI Taxonomy" id="746836"/>
    <lineage>
        <taxon>Eukaryota</taxon>
        <taxon>Fungi</taxon>
        <taxon>Dikarya</taxon>
        <taxon>Ascomycota</taxon>
        <taxon>Pezizomycotina</taxon>
        <taxon>Leotiomycetes</taxon>
        <taxon>Helotiales</taxon>
        <taxon>Helotiaceae</taxon>
        <taxon>Hymenoscyphus</taxon>
    </lineage>
</organism>
<dbReference type="Proteomes" id="UP000696280">
    <property type="component" value="Unassembled WGS sequence"/>
</dbReference>
<evidence type="ECO:0000256" key="1">
    <source>
        <dbReference type="SAM" id="MobiDB-lite"/>
    </source>
</evidence>
<dbReference type="OrthoDB" id="3565307at2759"/>